<proteinExistence type="predicted"/>
<dbReference type="EMBL" id="CM039437">
    <property type="protein sequence ID" value="KAI4306206.1"/>
    <property type="molecule type" value="Genomic_DNA"/>
</dbReference>
<accession>A0ACB9L8Y9</accession>
<keyword evidence="2" id="KW-1185">Reference proteome</keyword>
<evidence type="ECO:0000313" key="2">
    <source>
        <dbReference type="Proteomes" id="UP000828941"/>
    </source>
</evidence>
<organism evidence="1 2">
    <name type="scientific">Bauhinia variegata</name>
    <name type="common">Purple orchid tree</name>
    <name type="synonym">Phanera variegata</name>
    <dbReference type="NCBI Taxonomy" id="167791"/>
    <lineage>
        <taxon>Eukaryota</taxon>
        <taxon>Viridiplantae</taxon>
        <taxon>Streptophyta</taxon>
        <taxon>Embryophyta</taxon>
        <taxon>Tracheophyta</taxon>
        <taxon>Spermatophyta</taxon>
        <taxon>Magnoliopsida</taxon>
        <taxon>eudicotyledons</taxon>
        <taxon>Gunneridae</taxon>
        <taxon>Pentapetalae</taxon>
        <taxon>rosids</taxon>
        <taxon>fabids</taxon>
        <taxon>Fabales</taxon>
        <taxon>Fabaceae</taxon>
        <taxon>Cercidoideae</taxon>
        <taxon>Cercideae</taxon>
        <taxon>Bauhiniinae</taxon>
        <taxon>Bauhinia</taxon>
    </lineage>
</organism>
<name>A0ACB9L8Y9_BAUVA</name>
<dbReference type="Proteomes" id="UP000828941">
    <property type="component" value="Chromosome 12"/>
</dbReference>
<sequence length="247" mass="28410">MDRIKSQKISALNQIIKANYLIKLSQLLIPLSLCSFIFTPSSLLDFLHYFNSLPLQLFTHTIDKNCMFLLCNGLLVFVGITRSFSGSGEDDEPSKHIEDGSQSEFSDEEAKEPMLQKEDEVKTVESDELKTAAEQAVEFTYLQKEEEKDIEKAIVEYEDQSEESSESISNEEEKDPDEETGMADAEDGRESETDEFLIEENAQEDEVEAEEEIWTVSTEEMNKKFDNFIRKMKEDLRVEARQQLVMV</sequence>
<reference evidence="1 2" key="1">
    <citation type="journal article" date="2022" name="DNA Res.">
        <title>Chromosomal-level genome assembly of the orchid tree Bauhinia variegata (Leguminosae; Cercidoideae) supports the allotetraploid origin hypothesis of Bauhinia.</title>
        <authorList>
            <person name="Zhong Y."/>
            <person name="Chen Y."/>
            <person name="Zheng D."/>
            <person name="Pang J."/>
            <person name="Liu Y."/>
            <person name="Luo S."/>
            <person name="Meng S."/>
            <person name="Qian L."/>
            <person name="Wei D."/>
            <person name="Dai S."/>
            <person name="Zhou R."/>
        </authorList>
    </citation>
    <scope>NUCLEOTIDE SEQUENCE [LARGE SCALE GENOMIC DNA]</scope>
    <source>
        <strain evidence="1">BV-YZ2020</strain>
    </source>
</reference>
<gene>
    <name evidence="1" type="ORF">L6164_029501</name>
</gene>
<protein>
    <submittedName>
        <fullName evidence="1">Uncharacterized protein</fullName>
    </submittedName>
</protein>
<comment type="caution">
    <text evidence="1">The sequence shown here is derived from an EMBL/GenBank/DDBJ whole genome shotgun (WGS) entry which is preliminary data.</text>
</comment>
<evidence type="ECO:0000313" key="1">
    <source>
        <dbReference type="EMBL" id="KAI4306206.1"/>
    </source>
</evidence>